<dbReference type="PANTHER" id="PTHR12558">
    <property type="entry name" value="CELL DIVISION CYCLE 16,23,27"/>
    <property type="match status" value="1"/>
</dbReference>
<dbReference type="PANTHER" id="PTHR12558:SF13">
    <property type="entry name" value="CELL DIVISION CYCLE PROTEIN 27 HOMOLOG"/>
    <property type="match status" value="1"/>
</dbReference>
<dbReference type="SUPFAM" id="SSF48452">
    <property type="entry name" value="TPR-like"/>
    <property type="match status" value="1"/>
</dbReference>
<dbReference type="EMBL" id="JBFOHL010000002">
    <property type="protein sequence ID" value="MEW9623319.1"/>
    <property type="molecule type" value="Genomic_DNA"/>
</dbReference>
<dbReference type="InterPro" id="IPR019734">
    <property type="entry name" value="TPR_rpt"/>
</dbReference>
<dbReference type="RefSeq" id="WP_367843624.1">
    <property type="nucleotide sequence ID" value="NZ_JBFOHL010000002.1"/>
</dbReference>
<feature type="region of interest" description="Disordered" evidence="2">
    <location>
        <begin position="27"/>
        <end position="47"/>
    </location>
</feature>
<keyword evidence="3" id="KW-0732">Signal</keyword>
<dbReference type="SMART" id="SM00028">
    <property type="entry name" value="TPR"/>
    <property type="match status" value="4"/>
</dbReference>
<evidence type="ECO:0000256" key="3">
    <source>
        <dbReference type="SAM" id="SignalP"/>
    </source>
</evidence>
<evidence type="ECO:0000256" key="1">
    <source>
        <dbReference type="PROSITE-ProRule" id="PRU00339"/>
    </source>
</evidence>
<dbReference type="Pfam" id="PF13374">
    <property type="entry name" value="TPR_10"/>
    <property type="match status" value="1"/>
</dbReference>
<dbReference type="Proteomes" id="UP001556170">
    <property type="component" value="Unassembled WGS sequence"/>
</dbReference>
<dbReference type="NCBIfam" id="TIGR02521">
    <property type="entry name" value="type_IV_pilW"/>
    <property type="match status" value="1"/>
</dbReference>
<protein>
    <submittedName>
        <fullName evidence="4">Type IV pilus biogenesis/stability protein PilW</fullName>
    </submittedName>
</protein>
<dbReference type="Pfam" id="PF14559">
    <property type="entry name" value="TPR_19"/>
    <property type="match status" value="1"/>
</dbReference>
<accession>A0ABV3QLI5</accession>
<comment type="caution">
    <text evidence="4">The sequence shown here is derived from an EMBL/GenBank/DDBJ whole genome shotgun (WGS) entry which is preliminary data.</text>
</comment>
<name>A0ABV3QLI5_9GAMM</name>
<dbReference type="InterPro" id="IPR013360">
    <property type="entry name" value="Pilus_4_PilW"/>
</dbReference>
<evidence type="ECO:0000256" key="2">
    <source>
        <dbReference type="SAM" id="MobiDB-lite"/>
    </source>
</evidence>
<feature type="signal peptide" evidence="3">
    <location>
        <begin position="1"/>
        <end position="16"/>
    </location>
</feature>
<proteinExistence type="predicted"/>
<dbReference type="PROSITE" id="PS51257">
    <property type="entry name" value="PROKAR_LIPOPROTEIN"/>
    <property type="match status" value="1"/>
</dbReference>
<sequence>MRCKPLLMFGLSLALAGCVTVGGNNGGDNNGSGQSSSANISATSKADQRQDAARIHTELAQHYFAEGDLQDALAKLQLALKFDPDYAPAHTVIAVVYEKINNLPEAEAHYRKAVALEPTKGGPNNNLGQFLCRTGKVQESIGYFRKAVADPFYATPDVALTNAGICQLRMNDTAGAEASFRDAIARNPVNGDALFHLAEVLYRQGDAFRSRAFIQRFDALGQPNAAALKLGYDIESRLGNTDAAQTYLRRLQSQFPDSEQARALKTTASSQ</sequence>
<keyword evidence="5" id="KW-1185">Reference proteome</keyword>
<feature type="repeat" description="TPR" evidence="1">
    <location>
        <begin position="87"/>
        <end position="120"/>
    </location>
</feature>
<dbReference type="InterPro" id="IPR011990">
    <property type="entry name" value="TPR-like_helical_dom_sf"/>
</dbReference>
<dbReference type="Pfam" id="PF13432">
    <property type="entry name" value="TPR_16"/>
    <property type="match status" value="1"/>
</dbReference>
<dbReference type="Pfam" id="PF13174">
    <property type="entry name" value="TPR_6"/>
    <property type="match status" value="1"/>
</dbReference>
<evidence type="ECO:0000313" key="5">
    <source>
        <dbReference type="Proteomes" id="UP001556170"/>
    </source>
</evidence>
<keyword evidence="1" id="KW-0802">TPR repeat</keyword>
<feature type="chain" id="PRO_5047104912" evidence="3">
    <location>
        <begin position="17"/>
        <end position="271"/>
    </location>
</feature>
<feature type="compositionally biased region" description="Low complexity" evidence="2">
    <location>
        <begin position="31"/>
        <end position="41"/>
    </location>
</feature>
<dbReference type="PROSITE" id="PS50005">
    <property type="entry name" value="TPR"/>
    <property type="match status" value="2"/>
</dbReference>
<gene>
    <name evidence="4" type="primary">pilW</name>
    <name evidence="4" type="ORF">ABQJ56_03655</name>
</gene>
<feature type="repeat" description="TPR" evidence="1">
    <location>
        <begin position="53"/>
        <end position="86"/>
    </location>
</feature>
<evidence type="ECO:0000313" key="4">
    <source>
        <dbReference type="EMBL" id="MEW9623319.1"/>
    </source>
</evidence>
<dbReference type="Gene3D" id="1.25.40.10">
    <property type="entry name" value="Tetratricopeptide repeat domain"/>
    <property type="match status" value="1"/>
</dbReference>
<reference evidence="4 5" key="1">
    <citation type="submission" date="2024-06" db="EMBL/GenBank/DDBJ databases">
        <authorList>
            <person name="Woo H."/>
        </authorList>
    </citation>
    <scope>NUCLEOTIDE SEQUENCE [LARGE SCALE GENOMIC DNA]</scope>
    <source>
        <strain evidence="4 5">S2-g</strain>
    </source>
</reference>
<organism evidence="4 5">
    <name type="scientific">Rhodanobacter geophilus</name>
    <dbReference type="NCBI Taxonomy" id="3162488"/>
    <lineage>
        <taxon>Bacteria</taxon>
        <taxon>Pseudomonadati</taxon>
        <taxon>Pseudomonadota</taxon>
        <taxon>Gammaproteobacteria</taxon>
        <taxon>Lysobacterales</taxon>
        <taxon>Rhodanobacteraceae</taxon>
        <taxon>Rhodanobacter</taxon>
    </lineage>
</organism>